<dbReference type="InterPro" id="IPR036388">
    <property type="entry name" value="WH-like_DNA-bd_sf"/>
</dbReference>
<evidence type="ECO:0000256" key="2">
    <source>
        <dbReference type="ARBA" id="ARBA00023015"/>
    </source>
</evidence>
<dbReference type="Pfam" id="PF08281">
    <property type="entry name" value="Sigma70_r4_2"/>
    <property type="match status" value="1"/>
</dbReference>
<dbReference type="Proteomes" id="UP000216345">
    <property type="component" value="Unassembled WGS sequence"/>
</dbReference>
<dbReference type="GO" id="GO:0003677">
    <property type="term" value="F:DNA binding"/>
    <property type="evidence" value="ECO:0007669"/>
    <property type="project" value="InterPro"/>
</dbReference>
<keyword evidence="2" id="KW-0805">Transcription regulation</keyword>
<keyword evidence="4" id="KW-0804">Transcription</keyword>
<dbReference type="Gene3D" id="1.10.10.10">
    <property type="entry name" value="Winged helix-like DNA-binding domain superfamily/Winged helix DNA-binding domain"/>
    <property type="match status" value="1"/>
</dbReference>
<dbReference type="GO" id="GO:0006352">
    <property type="term" value="P:DNA-templated transcription initiation"/>
    <property type="evidence" value="ECO:0007669"/>
    <property type="project" value="InterPro"/>
</dbReference>
<dbReference type="NCBIfam" id="TIGR02937">
    <property type="entry name" value="sigma70-ECF"/>
    <property type="match status" value="1"/>
</dbReference>
<dbReference type="InterPro" id="IPR013324">
    <property type="entry name" value="RNA_pol_sigma_r3/r4-like"/>
</dbReference>
<dbReference type="InterPro" id="IPR007627">
    <property type="entry name" value="RNA_pol_sigma70_r2"/>
</dbReference>
<proteinExistence type="inferred from homology"/>
<protein>
    <submittedName>
        <fullName evidence="7">RNA polymerase sigma factor, sigma-70 family protein</fullName>
    </submittedName>
</protein>
<name>A0A256FSI2_9HYPH</name>
<feature type="domain" description="RNA polymerase sigma factor 70 region 4 type 2" evidence="6">
    <location>
        <begin position="122"/>
        <end position="174"/>
    </location>
</feature>
<dbReference type="InterPro" id="IPR013249">
    <property type="entry name" value="RNA_pol_sigma70_r4_t2"/>
</dbReference>
<dbReference type="GO" id="GO:0016987">
    <property type="term" value="F:sigma factor activity"/>
    <property type="evidence" value="ECO:0007669"/>
    <property type="project" value="UniProtKB-KW"/>
</dbReference>
<sequence>MQQDEIAQLINRVALGDRAAFNLLYRQTSPKLFAICLRILKNKERAEEAIQEVYIKIWHRSKTFEDGFSSSWSWLAAIARYQSIDVIRRLKPDSLNIEEVYELEDTGMLNPEQQAVISDQGRQLESCLRELADNHASAVKRAYVEGLSYLELSDELNVPINTVRTWLRRSLLKLRECMQR</sequence>
<evidence type="ECO:0000256" key="4">
    <source>
        <dbReference type="ARBA" id="ARBA00023163"/>
    </source>
</evidence>
<dbReference type="OrthoDB" id="9784272at2"/>
<accession>A0A256FSI2</accession>
<evidence type="ECO:0000259" key="6">
    <source>
        <dbReference type="Pfam" id="PF08281"/>
    </source>
</evidence>
<feature type="domain" description="RNA polymerase sigma-70 region 2" evidence="5">
    <location>
        <begin position="24"/>
        <end position="90"/>
    </location>
</feature>
<organism evidence="7 8">
    <name type="scientific">Brucella rhizosphaerae</name>
    <dbReference type="NCBI Taxonomy" id="571254"/>
    <lineage>
        <taxon>Bacteria</taxon>
        <taxon>Pseudomonadati</taxon>
        <taxon>Pseudomonadota</taxon>
        <taxon>Alphaproteobacteria</taxon>
        <taxon>Hyphomicrobiales</taxon>
        <taxon>Brucellaceae</taxon>
        <taxon>Brucella/Ochrobactrum group</taxon>
        <taxon>Brucella</taxon>
    </lineage>
</organism>
<evidence type="ECO:0000259" key="5">
    <source>
        <dbReference type="Pfam" id="PF04542"/>
    </source>
</evidence>
<dbReference type="InterPro" id="IPR013325">
    <property type="entry name" value="RNA_pol_sigma_r2"/>
</dbReference>
<dbReference type="InterPro" id="IPR039425">
    <property type="entry name" value="RNA_pol_sigma-70-like"/>
</dbReference>
<dbReference type="SUPFAM" id="SSF88946">
    <property type="entry name" value="Sigma2 domain of RNA polymerase sigma factors"/>
    <property type="match status" value="1"/>
</dbReference>
<dbReference type="PANTHER" id="PTHR43133:SF62">
    <property type="entry name" value="RNA POLYMERASE SIGMA FACTOR SIGZ"/>
    <property type="match status" value="1"/>
</dbReference>
<comment type="similarity">
    <text evidence="1">Belongs to the sigma-70 factor family. ECF subfamily.</text>
</comment>
<evidence type="ECO:0000313" key="8">
    <source>
        <dbReference type="Proteomes" id="UP000216345"/>
    </source>
</evidence>
<evidence type="ECO:0000256" key="3">
    <source>
        <dbReference type="ARBA" id="ARBA00023082"/>
    </source>
</evidence>
<dbReference type="InterPro" id="IPR014284">
    <property type="entry name" value="RNA_pol_sigma-70_dom"/>
</dbReference>
<keyword evidence="3" id="KW-0731">Sigma factor</keyword>
<evidence type="ECO:0000313" key="7">
    <source>
        <dbReference type="EMBL" id="OYR17825.1"/>
    </source>
</evidence>
<dbReference type="AlphaFoldDB" id="A0A256FSI2"/>
<reference evidence="7 8" key="1">
    <citation type="submission" date="2017-07" db="EMBL/GenBank/DDBJ databases">
        <title>Phylogenetic study on the rhizospheric bacterium Ochrobactrum sp. A44.</title>
        <authorList>
            <person name="Krzyzanowska D.M."/>
            <person name="Ossowicki A."/>
            <person name="Rajewska M."/>
            <person name="Maciag T."/>
            <person name="Kaczynski Z."/>
            <person name="Czerwicka M."/>
            <person name="Jafra S."/>
        </authorList>
    </citation>
    <scope>NUCLEOTIDE SEQUENCE [LARGE SCALE GENOMIC DNA]</scope>
    <source>
        <strain evidence="7 8">PR17</strain>
    </source>
</reference>
<gene>
    <name evidence="7" type="ORF">CEV32_3584</name>
</gene>
<dbReference type="Pfam" id="PF04542">
    <property type="entry name" value="Sigma70_r2"/>
    <property type="match status" value="1"/>
</dbReference>
<dbReference type="SUPFAM" id="SSF88659">
    <property type="entry name" value="Sigma3 and sigma4 domains of RNA polymerase sigma factors"/>
    <property type="match status" value="1"/>
</dbReference>
<dbReference type="CDD" id="cd06171">
    <property type="entry name" value="Sigma70_r4"/>
    <property type="match status" value="1"/>
</dbReference>
<dbReference type="RefSeq" id="WP_094574019.1">
    <property type="nucleotide sequence ID" value="NZ_JBHEEL010000002.1"/>
</dbReference>
<dbReference type="PANTHER" id="PTHR43133">
    <property type="entry name" value="RNA POLYMERASE ECF-TYPE SIGMA FACTO"/>
    <property type="match status" value="1"/>
</dbReference>
<dbReference type="EMBL" id="NNRK01000017">
    <property type="protein sequence ID" value="OYR17825.1"/>
    <property type="molecule type" value="Genomic_DNA"/>
</dbReference>
<keyword evidence="8" id="KW-1185">Reference proteome</keyword>
<dbReference type="Gene3D" id="1.10.1740.10">
    <property type="match status" value="1"/>
</dbReference>
<comment type="caution">
    <text evidence="7">The sequence shown here is derived from an EMBL/GenBank/DDBJ whole genome shotgun (WGS) entry which is preliminary data.</text>
</comment>
<evidence type="ECO:0000256" key="1">
    <source>
        <dbReference type="ARBA" id="ARBA00010641"/>
    </source>
</evidence>